<keyword evidence="2" id="KW-0812">Transmembrane</keyword>
<keyword evidence="2" id="KW-1133">Transmembrane helix</keyword>
<dbReference type="AlphaFoldDB" id="A0A7S2Q483"/>
<evidence type="ECO:0000256" key="2">
    <source>
        <dbReference type="SAM" id="Phobius"/>
    </source>
</evidence>
<feature type="compositionally biased region" description="Basic and acidic residues" evidence="1">
    <location>
        <begin position="319"/>
        <end position="333"/>
    </location>
</feature>
<feature type="compositionally biased region" description="Polar residues" evidence="1">
    <location>
        <begin position="380"/>
        <end position="399"/>
    </location>
</feature>
<feature type="region of interest" description="Disordered" evidence="1">
    <location>
        <begin position="227"/>
        <end position="247"/>
    </location>
</feature>
<feature type="compositionally biased region" description="Polar residues" evidence="1">
    <location>
        <begin position="60"/>
        <end position="75"/>
    </location>
</feature>
<feature type="compositionally biased region" description="Basic and acidic residues" evidence="1">
    <location>
        <begin position="270"/>
        <end position="279"/>
    </location>
</feature>
<protein>
    <submittedName>
        <fullName evidence="3">Uncharacterized protein</fullName>
    </submittedName>
</protein>
<proteinExistence type="predicted"/>
<feature type="compositionally biased region" description="Acidic residues" evidence="1">
    <location>
        <begin position="498"/>
        <end position="507"/>
    </location>
</feature>
<reference evidence="3" key="1">
    <citation type="submission" date="2021-01" db="EMBL/GenBank/DDBJ databases">
        <authorList>
            <person name="Corre E."/>
            <person name="Pelletier E."/>
            <person name="Niang G."/>
            <person name="Scheremetjew M."/>
            <person name="Finn R."/>
            <person name="Kale V."/>
            <person name="Holt S."/>
            <person name="Cochrane G."/>
            <person name="Meng A."/>
            <person name="Brown T."/>
            <person name="Cohen L."/>
        </authorList>
    </citation>
    <scope>NUCLEOTIDE SEQUENCE</scope>
    <source>
        <strain evidence="3">SM1012Den-03</strain>
    </source>
</reference>
<feature type="region of interest" description="Disordered" evidence="1">
    <location>
        <begin position="378"/>
        <end position="413"/>
    </location>
</feature>
<sequence>MTTTTSQARPRSNSYDAHLGYPLKKAYRLERAASSPFSAQQKRLQTIESGIALHEAANHSPDSSNIMMDVENTSPDSHHELLQWQMASSQSSSPVIYPSNSDSHPPAPSTNLPPLHPSNTSDPPPPSPDLTTPKDIIDGKHHQTKHSYNPSSTSYYSADAGKHGFFSRTKSNGSTGSDSDDNGSLVFMYMPGEETPPAEYALPASILQIYGEEDREGVAHVVLRRGASDRSNCSSISSTGEDDSEIYSLTPDEYGEMAASVTKRVRNMTKDEIESDGKKKSQQLPPPLPGDNSPLSSPEMRILPYHERKRLNGGTDEDEAKKKMDLQVKEQQQRRKKSTTRKETKGRCISGKAERQVTSSLRKDDKESSLLLPTHIVHNGKSSNHYGAINQNGSNNISPNDDHNDHQQKPSRTGWFGNLVTIVAGKDEQITTIKEESKSYRDQAGACLEKTEQERMKLKEASKREELNQVTIPTSLDGHSRSRMSSLTNALYSIASCSDDDEDETTDGESSSYEYDEDEESGTPIAANTNPHRVWKYGDKTVTSSTARKISLRDERMQRERLIEEEYEYRLRALRHENKRLAMRFRLFVLISVAFIFAGAMAFAIVVCIKMLFG</sequence>
<feature type="compositionally biased region" description="Polar residues" evidence="1">
    <location>
        <begin position="229"/>
        <end position="239"/>
    </location>
</feature>
<name>A0A7S2Q483_9STRA</name>
<gene>
    <name evidence="3" type="ORF">SMAR0320_LOCUS23814</name>
</gene>
<feature type="compositionally biased region" description="Low complexity" evidence="1">
    <location>
        <begin position="88"/>
        <end position="103"/>
    </location>
</feature>
<feature type="region of interest" description="Disordered" evidence="1">
    <location>
        <begin position="495"/>
        <end position="530"/>
    </location>
</feature>
<organism evidence="3">
    <name type="scientific">Skeletonema marinoi</name>
    <dbReference type="NCBI Taxonomy" id="267567"/>
    <lineage>
        <taxon>Eukaryota</taxon>
        <taxon>Sar</taxon>
        <taxon>Stramenopiles</taxon>
        <taxon>Ochrophyta</taxon>
        <taxon>Bacillariophyta</taxon>
        <taxon>Coscinodiscophyceae</taxon>
        <taxon>Thalassiosirophycidae</taxon>
        <taxon>Thalassiosirales</taxon>
        <taxon>Skeletonemataceae</taxon>
        <taxon>Skeletonema</taxon>
        <taxon>Skeletonema marinoi-dohrnii complex</taxon>
    </lineage>
</organism>
<feature type="region of interest" description="Disordered" evidence="1">
    <location>
        <begin position="270"/>
        <end position="366"/>
    </location>
</feature>
<evidence type="ECO:0000313" key="3">
    <source>
        <dbReference type="EMBL" id="CAD9632236.1"/>
    </source>
</evidence>
<feature type="region of interest" description="Disordered" evidence="1">
    <location>
        <begin position="86"/>
        <end position="154"/>
    </location>
</feature>
<evidence type="ECO:0000256" key="1">
    <source>
        <dbReference type="SAM" id="MobiDB-lite"/>
    </source>
</evidence>
<feature type="region of interest" description="Disordered" evidence="1">
    <location>
        <begin position="58"/>
        <end position="77"/>
    </location>
</feature>
<dbReference type="EMBL" id="HBGZ01033261">
    <property type="protein sequence ID" value="CAD9632236.1"/>
    <property type="molecule type" value="Transcribed_RNA"/>
</dbReference>
<feature type="transmembrane region" description="Helical" evidence="2">
    <location>
        <begin position="587"/>
        <end position="613"/>
    </location>
</feature>
<accession>A0A7S2Q483</accession>
<keyword evidence="2" id="KW-0472">Membrane</keyword>